<dbReference type="GeneID" id="80019515"/>
<name>A0A5J6TDN9_9CAUD</name>
<accession>A0A5J6TDN9</accession>
<evidence type="ECO:0000256" key="1">
    <source>
        <dbReference type="SAM" id="Phobius"/>
    </source>
</evidence>
<organism evidence="3 4">
    <name type="scientific">Mycobacterium phage MalagasyRose</name>
    <dbReference type="NCBI Taxonomy" id="2599870"/>
    <lineage>
        <taxon>Viruses</taxon>
        <taxon>Duplodnaviria</taxon>
        <taxon>Heunggongvirae</taxon>
        <taxon>Uroviricota</taxon>
        <taxon>Caudoviricetes</taxon>
        <taxon>Malagasyrosevirus</taxon>
        <taxon>Malagasyrosevirus malagasyrose</taxon>
    </lineage>
</organism>
<feature type="transmembrane region" description="Helical" evidence="1">
    <location>
        <begin position="46"/>
        <end position="69"/>
    </location>
</feature>
<reference evidence="3 4" key="1">
    <citation type="submission" date="2019-07" db="EMBL/GenBank/DDBJ databases">
        <authorList>
            <person name="Garlena R.A."/>
            <person name="Russell D.A."/>
            <person name="Pope W.H."/>
            <person name="Jacobs-Sera D."/>
            <person name="Hatfull G.F."/>
        </authorList>
    </citation>
    <scope>NUCLEOTIDE SEQUENCE [LARGE SCALE GENOMIC DNA]</scope>
</reference>
<evidence type="ECO:0000313" key="4">
    <source>
        <dbReference type="Proteomes" id="UP000326279"/>
    </source>
</evidence>
<keyword evidence="4" id="KW-1185">Reference proteome</keyword>
<dbReference type="RefSeq" id="YP_010754912.1">
    <property type="nucleotide sequence ID" value="NC_073465.1"/>
</dbReference>
<keyword evidence="1" id="KW-0812">Transmembrane</keyword>
<dbReference type="InterPro" id="IPR018929">
    <property type="entry name" value="DUF2510"/>
</dbReference>
<proteinExistence type="predicted"/>
<dbReference type="KEGG" id="vg:80019515"/>
<protein>
    <recommendedName>
        <fullName evidence="2">DUF2510 domain-containing protein</fullName>
    </recommendedName>
</protein>
<feature type="domain" description="DUF2510" evidence="2">
    <location>
        <begin position="4"/>
        <end position="36"/>
    </location>
</feature>
<sequence length="89" mass="9940">MTAPGWYPDPSGMPHQRYHDGIQWTSHTTAVQAPPAGVVVTGPNHVLHLLLTVFTWPLCGGWAWVWLFIALSNKRTVHVVSANGPRHFY</sequence>
<dbReference type="EMBL" id="MN234170">
    <property type="protein sequence ID" value="QFG08936.1"/>
    <property type="molecule type" value="Genomic_DNA"/>
</dbReference>
<evidence type="ECO:0000313" key="3">
    <source>
        <dbReference type="EMBL" id="QFG08936.1"/>
    </source>
</evidence>
<keyword evidence="1" id="KW-0472">Membrane</keyword>
<evidence type="ECO:0000259" key="2">
    <source>
        <dbReference type="Pfam" id="PF10708"/>
    </source>
</evidence>
<keyword evidence="1" id="KW-1133">Transmembrane helix</keyword>
<gene>
    <name evidence="3" type="primary">40</name>
    <name evidence="3" type="ORF">PBI_MALAGASYROSE_40</name>
</gene>
<dbReference type="Pfam" id="PF10708">
    <property type="entry name" value="DUF2510"/>
    <property type="match status" value="1"/>
</dbReference>
<dbReference type="Proteomes" id="UP000326279">
    <property type="component" value="Segment"/>
</dbReference>